<evidence type="ECO:0000256" key="3">
    <source>
        <dbReference type="ARBA" id="ARBA00022676"/>
    </source>
</evidence>
<dbReference type="EMBL" id="CM017694">
    <property type="protein sequence ID" value="TYH09677.1"/>
    <property type="molecule type" value="Genomic_DNA"/>
</dbReference>
<keyword evidence="9" id="KW-1185">Reference proteome</keyword>
<keyword evidence="3" id="KW-0328">Glycosyltransferase</keyword>
<keyword evidence="6" id="KW-0812">Transmembrane</keyword>
<evidence type="ECO:0000256" key="1">
    <source>
        <dbReference type="ARBA" id="ARBA00004323"/>
    </source>
</evidence>
<evidence type="ECO:0000256" key="6">
    <source>
        <dbReference type="SAM" id="Phobius"/>
    </source>
</evidence>
<gene>
    <name evidence="8" type="ORF">ES288_A07G115600v1</name>
</gene>
<protein>
    <recommendedName>
        <fullName evidence="7">Exostosin GT47 domain-containing protein</fullName>
    </recommendedName>
</protein>
<keyword evidence="6" id="KW-1133">Transmembrane helix</keyword>
<comment type="similarity">
    <text evidence="2">Belongs to the glycosyltransferase 47 family.</text>
</comment>
<feature type="transmembrane region" description="Helical" evidence="6">
    <location>
        <begin position="15"/>
        <end position="33"/>
    </location>
</feature>
<evidence type="ECO:0000256" key="4">
    <source>
        <dbReference type="ARBA" id="ARBA00022968"/>
    </source>
</evidence>
<dbReference type="GO" id="GO:0000139">
    <property type="term" value="C:Golgi membrane"/>
    <property type="evidence" value="ECO:0007669"/>
    <property type="project" value="UniProtKB-SubCell"/>
</dbReference>
<evidence type="ECO:0000256" key="5">
    <source>
        <dbReference type="ARBA" id="ARBA00023034"/>
    </source>
</evidence>
<sequence>MEKPLNGKCPCRTQSWYIVLISFLIWFSLFYLYSSSMTFGKMGDSFLGNNRTGFVGSSESSIHDVVKDETGNASYVNDVKIEDNVGKAIYETENDRKPIKFYIDRDIDWLIASLMADDNETETFETISGKILEEEFRNSSKRRGRIKPVEAVAAATTIPKKVEQVVPQPRTQNVVKPQEPKPQNIVKPEPYPSPCLGRYIFVHDIPRKFNQDLLDNCQSLSSWTDMCESALNLGLGPTLPSNEKLYSKTGWFSTNQFLLEVIFHNRMKQYQCLTNDPMVASAIYVPYYAGLDVGRYLWDPIGYRRDHDAMELVKWLAGRPEWKKMWGRDHFLVAGRINWDFRRDLKNVSDWGNGLLSYPESKNMTMLIIESSPWNNNDFTIPYPTYFHPSRDDDVFQWQNRMKELKRRFLFSFAVSRKRCRFLECDQTQSCYKPESLMKLLQSSIFCLQPPGDSYTRRSIFDSILAGCVPVFFHPGSPYVQYLWHFPKDYTKYSALIPASARAKRDEVIKLIPNVIYADPASRLQTIEDAFNLTVKGVLDRVETMRNQMKDGKEVNSEFPEQESWKYFTFGKLGGYEWDPFFSSKLGKRGT</sequence>
<proteinExistence type="inferred from homology"/>
<keyword evidence="3" id="KW-0808">Transferase</keyword>
<dbReference type="PANTHER" id="PTHR11062:SF282">
    <property type="entry name" value="XYLOGLUCAN GALACTOSYLTRANSFERASE GT11-RELATED"/>
    <property type="match status" value="1"/>
</dbReference>
<keyword evidence="6" id="KW-0472">Membrane</keyword>
<feature type="domain" description="Exostosin GT47" evidence="7">
    <location>
        <begin position="195"/>
        <end position="500"/>
    </location>
</feature>
<keyword evidence="5" id="KW-0333">Golgi apparatus</keyword>
<evidence type="ECO:0000256" key="2">
    <source>
        <dbReference type="ARBA" id="ARBA00010271"/>
    </source>
</evidence>
<accession>A0A5D2FUF2</accession>
<reference evidence="8 9" key="1">
    <citation type="submission" date="2019-06" db="EMBL/GenBank/DDBJ databases">
        <title>WGS assembly of Gossypium darwinii.</title>
        <authorList>
            <person name="Chen Z.J."/>
            <person name="Sreedasyam A."/>
            <person name="Ando A."/>
            <person name="Song Q."/>
            <person name="De L."/>
            <person name="Hulse-Kemp A."/>
            <person name="Ding M."/>
            <person name="Ye W."/>
            <person name="Kirkbride R."/>
            <person name="Jenkins J."/>
            <person name="Plott C."/>
            <person name="Lovell J."/>
            <person name="Lin Y.-M."/>
            <person name="Vaughn R."/>
            <person name="Liu B."/>
            <person name="Li W."/>
            <person name="Simpson S."/>
            <person name="Scheffler B."/>
            <person name="Saski C."/>
            <person name="Grover C."/>
            <person name="Hu G."/>
            <person name="Conover J."/>
            <person name="Carlson J."/>
            <person name="Shu S."/>
            <person name="Boston L."/>
            <person name="Williams M."/>
            <person name="Peterson D."/>
            <person name="Mcgee K."/>
            <person name="Jones D."/>
            <person name="Wendel J."/>
            <person name="Stelly D."/>
            <person name="Grimwood J."/>
            <person name="Schmutz J."/>
        </authorList>
    </citation>
    <scope>NUCLEOTIDE SEQUENCE [LARGE SCALE GENOMIC DNA]</scope>
    <source>
        <strain evidence="8">1808015.09</strain>
    </source>
</reference>
<evidence type="ECO:0000259" key="7">
    <source>
        <dbReference type="Pfam" id="PF03016"/>
    </source>
</evidence>
<keyword evidence="4" id="KW-0735">Signal-anchor</keyword>
<name>A0A5D2FUF2_GOSDA</name>
<dbReference type="Proteomes" id="UP000323506">
    <property type="component" value="Chromosome A07"/>
</dbReference>
<comment type="subcellular location">
    <subcellularLocation>
        <location evidence="1">Golgi apparatus membrane</location>
        <topology evidence="1">Single-pass type II membrane protein</topology>
    </subcellularLocation>
</comment>
<dbReference type="GO" id="GO:0016757">
    <property type="term" value="F:glycosyltransferase activity"/>
    <property type="evidence" value="ECO:0007669"/>
    <property type="project" value="UniProtKB-KW"/>
</dbReference>
<dbReference type="AlphaFoldDB" id="A0A5D2FUF2"/>
<dbReference type="PANTHER" id="PTHR11062">
    <property type="entry name" value="EXOSTOSIN HEPARAN SULFATE GLYCOSYLTRANSFERASE -RELATED"/>
    <property type="match status" value="1"/>
</dbReference>
<dbReference type="InterPro" id="IPR004263">
    <property type="entry name" value="Exostosin"/>
</dbReference>
<organism evidence="8 9">
    <name type="scientific">Gossypium darwinii</name>
    <name type="common">Darwin's cotton</name>
    <name type="synonym">Gossypium barbadense var. darwinii</name>
    <dbReference type="NCBI Taxonomy" id="34276"/>
    <lineage>
        <taxon>Eukaryota</taxon>
        <taxon>Viridiplantae</taxon>
        <taxon>Streptophyta</taxon>
        <taxon>Embryophyta</taxon>
        <taxon>Tracheophyta</taxon>
        <taxon>Spermatophyta</taxon>
        <taxon>Magnoliopsida</taxon>
        <taxon>eudicotyledons</taxon>
        <taxon>Gunneridae</taxon>
        <taxon>Pentapetalae</taxon>
        <taxon>rosids</taxon>
        <taxon>malvids</taxon>
        <taxon>Malvales</taxon>
        <taxon>Malvaceae</taxon>
        <taxon>Malvoideae</taxon>
        <taxon>Gossypium</taxon>
    </lineage>
</organism>
<evidence type="ECO:0000313" key="8">
    <source>
        <dbReference type="EMBL" id="TYH09677.1"/>
    </source>
</evidence>
<evidence type="ECO:0000313" key="9">
    <source>
        <dbReference type="Proteomes" id="UP000323506"/>
    </source>
</evidence>
<dbReference type="InterPro" id="IPR040911">
    <property type="entry name" value="Exostosin_GT47"/>
</dbReference>
<dbReference type="Pfam" id="PF03016">
    <property type="entry name" value="Exostosin_GT47"/>
    <property type="match status" value="1"/>
</dbReference>